<protein>
    <submittedName>
        <fullName evidence="1">Uncharacterized protein</fullName>
    </submittedName>
</protein>
<reference evidence="2" key="1">
    <citation type="journal article" date="2023" name="Nat. Plants">
        <title>Single-cell RNA sequencing provides a high-resolution roadmap for understanding the multicellular compartmentation of specialized metabolism.</title>
        <authorList>
            <person name="Sun S."/>
            <person name="Shen X."/>
            <person name="Li Y."/>
            <person name="Li Y."/>
            <person name="Wang S."/>
            <person name="Li R."/>
            <person name="Zhang H."/>
            <person name="Shen G."/>
            <person name="Guo B."/>
            <person name="Wei J."/>
            <person name="Xu J."/>
            <person name="St-Pierre B."/>
            <person name="Chen S."/>
            <person name="Sun C."/>
        </authorList>
    </citation>
    <scope>NUCLEOTIDE SEQUENCE [LARGE SCALE GENOMIC DNA]</scope>
</reference>
<gene>
    <name evidence="1" type="ORF">M9H77_31170</name>
</gene>
<proteinExistence type="predicted"/>
<name>A0ACB9ZZA3_CATRO</name>
<evidence type="ECO:0000313" key="2">
    <source>
        <dbReference type="Proteomes" id="UP001060085"/>
    </source>
</evidence>
<sequence length="335" mass="38468">MQQFIEGSKRQFPGVPRDVEELKKQKGSATIEQRVGDNHGEIHSPHHQRPYDNVPPYGHYDMPWYQGKQPTRGGRIGGLGRRGYHRPQEEIMEKIPILVKQTVVAIMVNNKGIRPWTKSSGRGCTNKLMTLTWGNKSVEEYRQEMELYTLRLSLEEDKDAFIYRFLSGFNRDMTNQLELYLILLMKTCVIWQPRLKIKGRVWCLNLKHLPTRVGQRKIKRLSLKNIEVREEVCTRMQVKVFKNLKTRKKLHLPSYTANSDEANIDGTVVAELAEYDPNDISIKYNELKGLTNCDENNAKTCTGHLQAAPVLQQASLPNKLANTYGVKSLSHVPGT</sequence>
<keyword evidence="2" id="KW-1185">Reference proteome</keyword>
<evidence type="ECO:0000313" key="1">
    <source>
        <dbReference type="EMBL" id="KAI5653983.1"/>
    </source>
</evidence>
<organism evidence="1 2">
    <name type="scientific">Catharanthus roseus</name>
    <name type="common">Madagascar periwinkle</name>
    <name type="synonym">Vinca rosea</name>
    <dbReference type="NCBI Taxonomy" id="4058"/>
    <lineage>
        <taxon>Eukaryota</taxon>
        <taxon>Viridiplantae</taxon>
        <taxon>Streptophyta</taxon>
        <taxon>Embryophyta</taxon>
        <taxon>Tracheophyta</taxon>
        <taxon>Spermatophyta</taxon>
        <taxon>Magnoliopsida</taxon>
        <taxon>eudicotyledons</taxon>
        <taxon>Gunneridae</taxon>
        <taxon>Pentapetalae</taxon>
        <taxon>asterids</taxon>
        <taxon>lamiids</taxon>
        <taxon>Gentianales</taxon>
        <taxon>Apocynaceae</taxon>
        <taxon>Rauvolfioideae</taxon>
        <taxon>Vinceae</taxon>
        <taxon>Catharanthinae</taxon>
        <taxon>Catharanthus</taxon>
    </lineage>
</organism>
<comment type="caution">
    <text evidence="1">The sequence shown here is derived from an EMBL/GenBank/DDBJ whole genome shotgun (WGS) entry which is preliminary data.</text>
</comment>
<accession>A0ACB9ZZA3</accession>
<dbReference type="EMBL" id="CM044707">
    <property type="protein sequence ID" value="KAI5653983.1"/>
    <property type="molecule type" value="Genomic_DNA"/>
</dbReference>
<dbReference type="Proteomes" id="UP001060085">
    <property type="component" value="Linkage Group LG07"/>
</dbReference>